<feature type="domain" description="RCK C-terminal" evidence="9">
    <location>
        <begin position="261"/>
        <end position="346"/>
    </location>
</feature>
<evidence type="ECO:0000259" key="9">
    <source>
        <dbReference type="PROSITE" id="PS51202"/>
    </source>
</evidence>
<dbReference type="OrthoDB" id="9155749at2"/>
<dbReference type="InterPro" id="IPR006037">
    <property type="entry name" value="RCK_C"/>
</dbReference>
<dbReference type="GO" id="GO:0005886">
    <property type="term" value="C:plasma membrane"/>
    <property type="evidence" value="ECO:0007669"/>
    <property type="project" value="UniProtKB-SubCell"/>
</dbReference>
<dbReference type="SUPFAM" id="SSF116726">
    <property type="entry name" value="TrkA C-terminal domain-like"/>
    <property type="match status" value="1"/>
</dbReference>
<keyword evidence="4" id="KW-1003">Cell membrane</keyword>
<dbReference type="PANTHER" id="PTHR30445">
    <property type="entry name" value="K(+)_H(+) ANTIPORTER SUBUNIT KHTT"/>
    <property type="match status" value="1"/>
</dbReference>
<dbReference type="GO" id="GO:0006813">
    <property type="term" value="P:potassium ion transport"/>
    <property type="evidence" value="ECO:0007669"/>
    <property type="project" value="InterPro"/>
</dbReference>
<evidence type="ECO:0000256" key="3">
    <source>
        <dbReference type="ARBA" id="ARBA00022448"/>
    </source>
</evidence>
<evidence type="ECO:0000256" key="4">
    <source>
        <dbReference type="ARBA" id="ARBA00022475"/>
    </source>
</evidence>
<organism evidence="10 11">
    <name type="scientific">Desulfomicrobium apsheronum</name>
    <dbReference type="NCBI Taxonomy" id="52560"/>
    <lineage>
        <taxon>Bacteria</taxon>
        <taxon>Pseudomonadati</taxon>
        <taxon>Thermodesulfobacteriota</taxon>
        <taxon>Desulfovibrionia</taxon>
        <taxon>Desulfovibrionales</taxon>
        <taxon>Desulfomicrobiaceae</taxon>
        <taxon>Desulfomicrobium</taxon>
    </lineage>
</organism>
<feature type="transmembrane region" description="Helical" evidence="8">
    <location>
        <begin position="445"/>
        <end position="464"/>
    </location>
</feature>
<dbReference type="Pfam" id="PF02080">
    <property type="entry name" value="TrkA_C"/>
    <property type="match status" value="1"/>
</dbReference>
<dbReference type="Proteomes" id="UP000198635">
    <property type="component" value="Unassembled WGS sequence"/>
</dbReference>
<evidence type="ECO:0000256" key="1">
    <source>
        <dbReference type="ARBA" id="ARBA00004651"/>
    </source>
</evidence>
<feature type="transmembrane region" description="Helical" evidence="8">
    <location>
        <begin position="83"/>
        <end position="103"/>
    </location>
</feature>
<dbReference type="Pfam" id="PF06826">
    <property type="entry name" value="Asp-Al_Ex"/>
    <property type="match status" value="2"/>
</dbReference>
<protein>
    <submittedName>
        <fullName evidence="10">Putative transport protein</fullName>
    </submittedName>
</protein>
<keyword evidence="11" id="KW-1185">Reference proteome</keyword>
<keyword evidence="3" id="KW-0813">Transport</keyword>
<feature type="transmembrane region" description="Helical" evidence="8">
    <location>
        <begin position="115"/>
        <end position="136"/>
    </location>
</feature>
<dbReference type="InterPro" id="IPR050144">
    <property type="entry name" value="AAE_transporter"/>
</dbReference>
<feature type="transmembrane region" description="Helical" evidence="8">
    <location>
        <begin position="476"/>
        <end position="496"/>
    </location>
</feature>
<evidence type="ECO:0000256" key="5">
    <source>
        <dbReference type="ARBA" id="ARBA00022692"/>
    </source>
</evidence>
<dbReference type="EMBL" id="FORX01000010">
    <property type="protein sequence ID" value="SFJ95918.1"/>
    <property type="molecule type" value="Genomic_DNA"/>
</dbReference>
<feature type="transmembrane region" description="Helical" evidence="8">
    <location>
        <begin position="6"/>
        <end position="24"/>
    </location>
</feature>
<keyword evidence="6 8" id="KW-1133">Transmembrane helix</keyword>
<evidence type="ECO:0000256" key="7">
    <source>
        <dbReference type="ARBA" id="ARBA00023136"/>
    </source>
</evidence>
<proteinExistence type="inferred from homology"/>
<evidence type="ECO:0000256" key="8">
    <source>
        <dbReference type="SAM" id="Phobius"/>
    </source>
</evidence>
<comment type="subcellular location">
    <subcellularLocation>
        <location evidence="1">Cell membrane</location>
        <topology evidence="1">Multi-pass membrane protein</topology>
    </subcellularLocation>
</comment>
<feature type="transmembrane region" description="Helical" evidence="8">
    <location>
        <begin position="508"/>
        <end position="530"/>
    </location>
</feature>
<comment type="similarity">
    <text evidence="2">Belongs to the AAE transporter (TC 2.A.81) family.</text>
</comment>
<feature type="transmembrane region" description="Helical" evidence="8">
    <location>
        <begin position="421"/>
        <end position="439"/>
    </location>
</feature>
<dbReference type="AlphaFoldDB" id="A0A1I3VKL3"/>
<dbReference type="InterPro" id="IPR006512">
    <property type="entry name" value="YidE_YbjL"/>
</dbReference>
<sequence length="531" mass="55239">MELLHNPMFLLLAVILSGHLLGKIKIFSFSLGSSGIVFSGLLAGFAGFSLPGVIQSLGLILFIYSVGQQAGPGFVHSMKRGGVALSIGAMAMITAGLLTALGCKAWFGFSKEITAGLFAGALTSTPGLAVAVELANDSAAPAAYGVAYTFGVVGVVLVVKLLPRLMRANIRQEEEKLELEMSSLHPQIEFTHLEVTNPNLCTGPLSQVLPARMAEVTITRVLRTGSDSPELAVAETVLNMHDTVRVVGTSEALHQAEIVIGPMVDADLAFNSVLIKKEILLSRPEVAGKTLRALNLSHVFGVRVSRITRNGFDCPAGPNVRLRQGDVLHVVGNSEAVENVKKMLGDNVRALFATSVMVLLSGLFCGLAFGALPLYLPGLGIFTLGATGGVLLAGLVFGAVRQIGSVITELPSTANALIRDLGLGLFLAVVGTAAGGTLVPTLREYGLPLFLGGAIMTLAPMLIGVPICSKVLRIPFLRMLGVITGGMTSTPGLAAASSLSDTPYAATAYASVYPIALVGMIMASKIIMLLG</sequence>
<feature type="transmembrane region" description="Helical" evidence="8">
    <location>
        <begin position="378"/>
        <end position="400"/>
    </location>
</feature>
<evidence type="ECO:0000313" key="10">
    <source>
        <dbReference type="EMBL" id="SFJ95918.1"/>
    </source>
</evidence>
<dbReference type="NCBIfam" id="TIGR01625">
    <property type="entry name" value="YidE_YbjL_dupl"/>
    <property type="match status" value="1"/>
</dbReference>
<name>A0A1I3VKL3_9BACT</name>
<dbReference type="PANTHER" id="PTHR30445:SF3">
    <property type="entry name" value="TRANSPORT PROTEIN YIDE-RELATED"/>
    <property type="match status" value="1"/>
</dbReference>
<dbReference type="RefSeq" id="WP_092375381.1">
    <property type="nucleotide sequence ID" value="NZ_FORX01000010.1"/>
</dbReference>
<dbReference type="Gene3D" id="3.30.70.1450">
    <property type="entry name" value="Regulator of K+ conductance, C-terminal domain"/>
    <property type="match status" value="1"/>
</dbReference>
<feature type="transmembrane region" description="Helical" evidence="8">
    <location>
        <begin position="142"/>
        <end position="162"/>
    </location>
</feature>
<dbReference type="PROSITE" id="PS51202">
    <property type="entry name" value="RCK_C"/>
    <property type="match status" value="1"/>
</dbReference>
<evidence type="ECO:0000313" key="11">
    <source>
        <dbReference type="Proteomes" id="UP000198635"/>
    </source>
</evidence>
<feature type="transmembrane region" description="Helical" evidence="8">
    <location>
        <begin position="36"/>
        <end position="63"/>
    </location>
</feature>
<keyword evidence="7 8" id="KW-0472">Membrane</keyword>
<gene>
    <name evidence="10" type="ORF">SAMN04488082_110111</name>
</gene>
<feature type="transmembrane region" description="Helical" evidence="8">
    <location>
        <begin position="350"/>
        <end position="372"/>
    </location>
</feature>
<keyword evidence="5 8" id="KW-0812">Transmembrane</keyword>
<reference evidence="11" key="1">
    <citation type="submission" date="2016-10" db="EMBL/GenBank/DDBJ databases">
        <authorList>
            <person name="Varghese N."/>
            <person name="Submissions S."/>
        </authorList>
    </citation>
    <scope>NUCLEOTIDE SEQUENCE [LARGE SCALE GENOMIC DNA]</scope>
    <source>
        <strain evidence="11">DSM 5918</strain>
    </source>
</reference>
<evidence type="ECO:0000256" key="2">
    <source>
        <dbReference type="ARBA" id="ARBA00009854"/>
    </source>
</evidence>
<evidence type="ECO:0000256" key="6">
    <source>
        <dbReference type="ARBA" id="ARBA00022989"/>
    </source>
</evidence>
<accession>A0A1I3VKL3</accession>
<dbReference type="GO" id="GO:0008324">
    <property type="term" value="F:monoatomic cation transmembrane transporter activity"/>
    <property type="evidence" value="ECO:0007669"/>
    <property type="project" value="InterPro"/>
</dbReference>
<dbReference type="InterPro" id="IPR036721">
    <property type="entry name" value="RCK_C_sf"/>
</dbReference>